<dbReference type="Gene3D" id="1.10.10.10">
    <property type="entry name" value="Winged helix-like DNA-binding domain superfamily/Winged helix DNA-binding domain"/>
    <property type="match status" value="1"/>
</dbReference>
<dbReference type="SUPFAM" id="SSF46785">
    <property type="entry name" value="Winged helix' DNA-binding domain"/>
    <property type="match status" value="1"/>
</dbReference>
<evidence type="ECO:0000256" key="3">
    <source>
        <dbReference type="ARBA" id="ARBA00023125"/>
    </source>
</evidence>
<evidence type="ECO:0000256" key="1">
    <source>
        <dbReference type="ARBA" id="ARBA00009437"/>
    </source>
</evidence>
<dbReference type="PANTHER" id="PTHR30537:SF26">
    <property type="entry name" value="GLYCINE CLEAVAGE SYSTEM TRANSCRIPTIONAL ACTIVATOR"/>
    <property type="match status" value="1"/>
</dbReference>
<dbReference type="Pfam" id="PF03466">
    <property type="entry name" value="LysR_substrate"/>
    <property type="match status" value="1"/>
</dbReference>
<dbReference type="GO" id="GO:0043565">
    <property type="term" value="F:sequence-specific DNA binding"/>
    <property type="evidence" value="ECO:0007669"/>
    <property type="project" value="TreeGrafter"/>
</dbReference>
<feature type="domain" description="HTH lysR-type" evidence="5">
    <location>
        <begin position="9"/>
        <end position="66"/>
    </location>
</feature>
<dbReference type="InterPro" id="IPR036390">
    <property type="entry name" value="WH_DNA-bd_sf"/>
</dbReference>
<dbReference type="InterPro" id="IPR058163">
    <property type="entry name" value="LysR-type_TF_proteobact-type"/>
</dbReference>
<dbReference type="GO" id="GO:0003700">
    <property type="term" value="F:DNA-binding transcription factor activity"/>
    <property type="evidence" value="ECO:0007669"/>
    <property type="project" value="InterPro"/>
</dbReference>
<proteinExistence type="inferred from homology"/>
<keyword evidence="3" id="KW-0238">DNA-binding</keyword>
<dbReference type="Pfam" id="PF00126">
    <property type="entry name" value="HTH_1"/>
    <property type="match status" value="1"/>
</dbReference>
<dbReference type="CDD" id="cd08481">
    <property type="entry name" value="PBP2_GcdR_like"/>
    <property type="match status" value="1"/>
</dbReference>
<gene>
    <name evidence="6" type="ORF">GCM10011385_33430</name>
</gene>
<dbReference type="FunFam" id="3.40.190.10:FF:000017">
    <property type="entry name" value="Glycine cleavage system transcriptional activator"/>
    <property type="match status" value="1"/>
</dbReference>
<keyword evidence="4" id="KW-0804">Transcription</keyword>
<evidence type="ECO:0000259" key="5">
    <source>
        <dbReference type="PROSITE" id="PS50931"/>
    </source>
</evidence>
<evidence type="ECO:0000256" key="4">
    <source>
        <dbReference type="ARBA" id="ARBA00023163"/>
    </source>
</evidence>
<keyword evidence="2" id="KW-0805">Transcription regulation</keyword>
<evidence type="ECO:0000256" key="2">
    <source>
        <dbReference type="ARBA" id="ARBA00023015"/>
    </source>
</evidence>
<dbReference type="InterPro" id="IPR036388">
    <property type="entry name" value="WH-like_DNA-bd_sf"/>
</dbReference>
<dbReference type="EMBL" id="BMIF01000012">
    <property type="protein sequence ID" value="GGA76699.1"/>
    <property type="molecule type" value="Genomic_DNA"/>
</dbReference>
<accession>A0A916W8G8</accession>
<dbReference type="InterPro" id="IPR005119">
    <property type="entry name" value="LysR_subst-bd"/>
</dbReference>
<dbReference type="FunFam" id="1.10.10.10:FF:000001">
    <property type="entry name" value="LysR family transcriptional regulator"/>
    <property type="match status" value="1"/>
</dbReference>
<protein>
    <submittedName>
        <fullName evidence="6">Transcriptional regulator</fullName>
    </submittedName>
</protein>
<dbReference type="Proteomes" id="UP000636264">
    <property type="component" value="Unassembled WGS sequence"/>
</dbReference>
<dbReference type="RefSeq" id="WP_188722241.1">
    <property type="nucleotide sequence ID" value="NZ_BMIF01000012.1"/>
</dbReference>
<dbReference type="AlphaFoldDB" id="A0A916W8G8"/>
<dbReference type="PANTHER" id="PTHR30537">
    <property type="entry name" value="HTH-TYPE TRANSCRIPTIONAL REGULATOR"/>
    <property type="match status" value="1"/>
</dbReference>
<evidence type="ECO:0000313" key="7">
    <source>
        <dbReference type="Proteomes" id="UP000636264"/>
    </source>
</evidence>
<dbReference type="PRINTS" id="PR00039">
    <property type="entry name" value="HTHLYSR"/>
</dbReference>
<reference evidence="6" key="2">
    <citation type="submission" date="2020-09" db="EMBL/GenBank/DDBJ databases">
        <authorList>
            <person name="Sun Q."/>
            <person name="Zhou Y."/>
        </authorList>
    </citation>
    <scope>NUCLEOTIDE SEQUENCE</scope>
    <source>
        <strain evidence="6">CGMCC 1.15320</strain>
    </source>
</reference>
<comment type="caution">
    <text evidence="6">The sequence shown here is derived from an EMBL/GenBank/DDBJ whole genome shotgun (WGS) entry which is preliminary data.</text>
</comment>
<dbReference type="InterPro" id="IPR000847">
    <property type="entry name" value="LysR_HTH_N"/>
</dbReference>
<organism evidence="6 7">
    <name type="scientific">Nitratireductor aestuarii</name>
    <dbReference type="NCBI Taxonomy" id="1735103"/>
    <lineage>
        <taxon>Bacteria</taxon>
        <taxon>Pseudomonadati</taxon>
        <taxon>Pseudomonadota</taxon>
        <taxon>Alphaproteobacteria</taxon>
        <taxon>Hyphomicrobiales</taxon>
        <taxon>Phyllobacteriaceae</taxon>
        <taxon>Nitratireductor</taxon>
    </lineage>
</organism>
<comment type="similarity">
    <text evidence="1">Belongs to the LysR transcriptional regulatory family.</text>
</comment>
<evidence type="ECO:0000313" key="6">
    <source>
        <dbReference type="EMBL" id="GGA76699.1"/>
    </source>
</evidence>
<dbReference type="GO" id="GO:0006351">
    <property type="term" value="P:DNA-templated transcription"/>
    <property type="evidence" value="ECO:0007669"/>
    <property type="project" value="TreeGrafter"/>
</dbReference>
<dbReference type="SUPFAM" id="SSF53850">
    <property type="entry name" value="Periplasmic binding protein-like II"/>
    <property type="match status" value="1"/>
</dbReference>
<name>A0A916W8G8_9HYPH</name>
<sequence>MNLSRASIPDLATLQAFEAAARHGNFTKAAAELNLTQSAISRQIQALEVQLGVVLFERVRKRVHLSVTGRQILPDVQRILSQLEDLTIKARAAGDGGGTLTVACLPTFGNRWLMPRLPHFLGAHPGLSVSVISRSAPFDLRGEGIDLAIHYGQPVWASATCTYMCSEVILPVAAPSLLDRREVAAPQNLDSVPLLHLTTRPKLWAEWFQRYGTENENAYRGSRFDQFSMIIEAALRGLGVALLPSYLIENELDAGSLRIAFDLPLTTENNYYVVLPEGGRENRLARTFQDWMLSLVGKPMPADVPEGQP</sequence>
<keyword evidence="7" id="KW-1185">Reference proteome</keyword>
<reference evidence="6" key="1">
    <citation type="journal article" date="2014" name="Int. J. Syst. Evol. Microbiol.">
        <title>Complete genome sequence of Corynebacterium casei LMG S-19264T (=DSM 44701T), isolated from a smear-ripened cheese.</title>
        <authorList>
            <consortium name="US DOE Joint Genome Institute (JGI-PGF)"/>
            <person name="Walter F."/>
            <person name="Albersmeier A."/>
            <person name="Kalinowski J."/>
            <person name="Ruckert C."/>
        </authorList>
    </citation>
    <scope>NUCLEOTIDE SEQUENCE</scope>
    <source>
        <strain evidence="6">CGMCC 1.15320</strain>
    </source>
</reference>
<dbReference type="Gene3D" id="3.40.190.10">
    <property type="entry name" value="Periplasmic binding protein-like II"/>
    <property type="match status" value="2"/>
</dbReference>
<dbReference type="PROSITE" id="PS50931">
    <property type="entry name" value="HTH_LYSR"/>
    <property type="match status" value="1"/>
</dbReference>